<dbReference type="NCBIfam" id="NF033085">
    <property type="entry name" value="bla_class_C"/>
    <property type="match status" value="1"/>
</dbReference>
<dbReference type="InterPro" id="IPR058136">
    <property type="entry name" value="AmpC"/>
</dbReference>
<feature type="signal peptide" evidence="7">
    <location>
        <begin position="1"/>
        <end position="22"/>
    </location>
</feature>
<evidence type="ECO:0000256" key="7">
    <source>
        <dbReference type="SAM" id="SignalP"/>
    </source>
</evidence>
<evidence type="ECO:0000259" key="8">
    <source>
        <dbReference type="Pfam" id="PF00144"/>
    </source>
</evidence>
<dbReference type="EC" id="3.5.2.6" evidence="3 6"/>
<dbReference type="Proteomes" id="UP000461443">
    <property type="component" value="Unassembled WGS sequence"/>
</dbReference>
<protein>
    <recommendedName>
        <fullName evidence="3 6">Beta-lactamase</fullName>
        <ecNumber evidence="3 6">3.5.2.6</ecNumber>
    </recommendedName>
</protein>
<dbReference type="EMBL" id="WUBS01000018">
    <property type="protein sequence ID" value="NDL65355.1"/>
    <property type="molecule type" value="Genomic_DNA"/>
</dbReference>
<keyword evidence="4 6" id="KW-0378">Hydrolase</keyword>
<dbReference type="Gene3D" id="3.40.710.10">
    <property type="entry name" value="DD-peptidase/beta-lactamase superfamily"/>
    <property type="match status" value="1"/>
</dbReference>
<keyword evidence="5 6" id="KW-0046">Antibiotic resistance</keyword>
<dbReference type="InterPro" id="IPR050491">
    <property type="entry name" value="AmpC-like"/>
</dbReference>
<feature type="domain" description="Beta-lactamase-related" evidence="8">
    <location>
        <begin position="34"/>
        <end position="380"/>
    </location>
</feature>
<dbReference type="GO" id="GO:0008800">
    <property type="term" value="F:beta-lactamase activity"/>
    <property type="evidence" value="ECO:0007669"/>
    <property type="project" value="UniProtKB-UniRule"/>
</dbReference>
<name>A0A845SWT9_9GAMM</name>
<evidence type="ECO:0000256" key="1">
    <source>
        <dbReference type="ARBA" id="ARBA00001526"/>
    </source>
</evidence>
<reference evidence="9 10" key="1">
    <citation type="submission" date="2019-12" db="EMBL/GenBank/DDBJ databases">
        <authorList>
            <person name="Lee S.D."/>
        </authorList>
    </citation>
    <scope>NUCLEOTIDE SEQUENCE [LARGE SCALE GENOMIC DNA]</scope>
    <source>
        <strain evidence="9 10">SAP-6</strain>
    </source>
</reference>
<evidence type="ECO:0000256" key="4">
    <source>
        <dbReference type="ARBA" id="ARBA00022801"/>
    </source>
</evidence>
<dbReference type="InterPro" id="IPR012338">
    <property type="entry name" value="Beta-lactam/transpept-like"/>
</dbReference>
<comment type="catalytic activity">
    <reaction evidence="1 6">
        <text>a beta-lactam + H2O = a substituted beta-amino acid</text>
        <dbReference type="Rhea" id="RHEA:20401"/>
        <dbReference type="ChEBI" id="CHEBI:15377"/>
        <dbReference type="ChEBI" id="CHEBI:35627"/>
        <dbReference type="ChEBI" id="CHEBI:140347"/>
        <dbReference type="EC" id="3.5.2.6"/>
    </reaction>
</comment>
<evidence type="ECO:0000313" key="10">
    <source>
        <dbReference type="Proteomes" id="UP000461443"/>
    </source>
</evidence>
<dbReference type="SUPFAM" id="SSF56601">
    <property type="entry name" value="beta-lactamase/transpeptidase-like"/>
    <property type="match status" value="1"/>
</dbReference>
<proteinExistence type="inferred from homology"/>
<keyword evidence="7" id="KW-0732">Signal</keyword>
<dbReference type="PROSITE" id="PS00336">
    <property type="entry name" value="BETA_LACTAMASE_C"/>
    <property type="match status" value="1"/>
</dbReference>
<reference evidence="9 10" key="2">
    <citation type="submission" date="2020-02" db="EMBL/GenBank/DDBJ databases">
        <title>The new genus of Enterobacteriales.</title>
        <authorList>
            <person name="Kim I.S."/>
        </authorList>
    </citation>
    <scope>NUCLEOTIDE SEQUENCE [LARGE SCALE GENOMIC DNA]</scope>
    <source>
        <strain evidence="9 10">SAP-6</strain>
    </source>
</reference>
<comment type="caution">
    <text evidence="9">The sequence shown here is derived from an EMBL/GenBank/DDBJ whole genome shotgun (WGS) entry which is preliminary data.</text>
</comment>
<evidence type="ECO:0000313" key="9">
    <source>
        <dbReference type="EMBL" id="NDL65355.1"/>
    </source>
</evidence>
<dbReference type="GO" id="GO:0030288">
    <property type="term" value="C:outer membrane-bounded periplasmic space"/>
    <property type="evidence" value="ECO:0007669"/>
    <property type="project" value="InterPro"/>
</dbReference>
<dbReference type="GO" id="GO:0046677">
    <property type="term" value="P:response to antibiotic"/>
    <property type="evidence" value="ECO:0007669"/>
    <property type="project" value="UniProtKB-UniRule"/>
</dbReference>
<evidence type="ECO:0000256" key="5">
    <source>
        <dbReference type="ARBA" id="ARBA00023251"/>
    </source>
</evidence>
<dbReference type="AlphaFoldDB" id="A0A845SWT9"/>
<evidence type="ECO:0000256" key="6">
    <source>
        <dbReference type="RuleBase" id="RU361140"/>
    </source>
</evidence>
<dbReference type="PANTHER" id="PTHR46825:SF8">
    <property type="entry name" value="BETA-LACTAMASE-RELATED"/>
    <property type="match status" value="1"/>
</dbReference>
<dbReference type="RefSeq" id="WP_162368068.1">
    <property type="nucleotide sequence ID" value="NZ_WUBS01000018.1"/>
</dbReference>
<accession>A0A845SWT9</accession>
<dbReference type="InterPro" id="IPR001586">
    <property type="entry name" value="Beta-lactam_class-C_AS"/>
</dbReference>
<comment type="similarity">
    <text evidence="2 6">Belongs to the class-C beta-lactamase family.</text>
</comment>
<gene>
    <name evidence="9" type="primary">ampC</name>
    <name evidence="9" type="ORF">GRH90_21725</name>
</gene>
<dbReference type="PANTHER" id="PTHR46825">
    <property type="entry name" value="D-ALANYL-D-ALANINE-CARBOXYPEPTIDASE/ENDOPEPTIDASE AMPH"/>
    <property type="match status" value="1"/>
</dbReference>
<feature type="chain" id="PRO_5032340500" description="Beta-lactamase" evidence="7">
    <location>
        <begin position="23"/>
        <end position="389"/>
    </location>
</feature>
<evidence type="ECO:0000256" key="2">
    <source>
        <dbReference type="ARBA" id="ARBA00007840"/>
    </source>
</evidence>
<organism evidence="9 10">
    <name type="scientific">Acerihabitans arboris</name>
    <dbReference type="NCBI Taxonomy" id="2691583"/>
    <lineage>
        <taxon>Bacteria</taxon>
        <taxon>Pseudomonadati</taxon>
        <taxon>Pseudomonadota</taxon>
        <taxon>Gammaproteobacteria</taxon>
        <taxon>Enterobacterales</taxon>
        <taxon>Pectobacteriaceae</taxon>
        <taxon>Acerihabitans</taxon>
    </lineage>
</organism>
<dbReference type="InterPro" id="IPR001466">
    <property type="entry name" value="Beta-lactam-related"/>
</dbReference>
<keyword evidence="10" id="KW-1185">Reference proteome</keyword>
<dbReference type="GO" id="GO:0017001">
    <property type="term" value="P:antibiotic catabolic process"/>
    <property type="evidence" value="ECO:0007669"/>
    <property type="project" value="InterPro"/>
</dbReference>
<dbReference type="Pfam" id="PF00144">
    <property type="entry name" value="Beta-lactamase"/>
    <property type="match status" value="1"/>
</dbReference>
<sequence>MYKKKIFSLIALSMLISAQAAAAAGPDAYRADVDRSILPMMEKYRIPGMAVALTVDGRRYFYNYGLAQLAPGKDVTSDTLFELGSVSKAFNVTLAAYAAQRNKLSLADKVSHYLPGLQGTPFGNLTLINLATHTSGGLPLQVPDAVNTEAQLMDYLRAWRPADESGHGRSYSNISIGALGLISARAMGETYVSLLQKVILPELDMRHTWIDVPEHEMQNYAWGYDNQDKPVRVGSDLLGDVAYGIKSTSADMIRFVEANMLKAGEGSPVRQAVTQTHRGYFLTAKYTQDMLWEQYPWPVALNTVIEGNADNMTYNINPVTAITPATPPQQAVLLNKTGATSGFGAYVAFIPEKKIGIVMLANRNYPNVERARAAWQIFDHVTKGSALPD</sequence>
<evidence type="ECO:0000256" key="3">
    <source>
        <dbReference type="ARBA" id="ARBA00012865"/>
    </source>
</evidence>